<gene>
    <name evidence="2" type="ORF">CVP05_01415</name>
</gene>
<comment type="similarity">
    <text evidence="1">Belongs to the UPF0231 family.</text>
</comment>
<protein>
    <submittedName>
        <fullName evidence="2">Uncharacterized protein</fullName>
    </submittedName>
</protein>
<accession>A0A2M8S5U8</accession>
<reference evidence="2 3" key="1">
    <citation type="submission" date="2017-11" db="EMBL/GenBank/DDBJ databases">
        <title>Reclassification of Bisgaard taxon 7 as Conservatibacter flavescens gen. nov., sp. nov.</title>
        <authorList>
            <person name="Christensen H."/>
        </authorList>
    </citation>
    <scope>NUCLEOTIDE SEQUENCE [LARGE SCALE GENOMIC DNA]</scope>
    <source>
        <strain evidence="2 3">7_4</strain>
    </source>
</reference>
<dbReference type="AlphaFoldDB" id="A0A2M8S5U8"/>
<dbReference type="Proteomes" id="UP000229329">
    <property type="component" value="Unassembled WGS sequence"/>
</dbReference>
<evidence type="ECO:0000313" key="3">
    <source>
        <dbReference type="Proteomes" id="UP000229329"/>
    </source>
</evidence>
<dbReference type="NCBIfam" id="NF003575">
    <property type="entry name" value="PRK05248.1-2"/>
    <property type="match status" value="1"/>
</dbReference>
<evidence type="ECO:0000256" key="1">
    <source>
        <dbReference type="ARBA" id="ARBA00005367"/>
    </source>
</evidence>
<name>A0A2M8S5U8_9PAST</name>
<organism evidence="2 3">
    <name type="scientific">Conservatibacter flavescens</name>
    <dbReference type="NCBI Taxonomy" id="28161"/>
    <lineage>
        <taxon>Bacteria</taxon>
        <taxon>Pseudomonadati</taxon>
        <taxon>Pseudomonadota</taxon>
        <taxon>Gammaproteobacteria</taxon>
        <taxon>Pasteurellales</taxon>
        <taxon>Pasteurellaceae</taxon>
        <taxon>Conservatibacter</taxon>
    </lineage>
</organism>
<dbReference type="Pfam" id="PF06062">
    <property type="entry name" value="UPF0231"/>
    <property type="match status" value="1"/>
</dbReference>
<dbReference type="EMBL" id="PHHA01000002">
    <property type="protein sequence ID" value="PJG86491.1"/>
    <property type="molecule type" value="Genomic_DNA"/>
</dbReference>
<dbReference type="PIRSF" id="PIRSF006287">
    <property type="entry name" value="UCP006287"/>
    <property type="match status" value="1"/>
</dbReference>
<dbReference type="RefSeq" id="WP_100287766.1">
    <property type="nucleotide sequence ID" value="NZ_PHHA01000002.1"/>
</dbReference>
<comment type="caution">
    <text evidence="2">The sequence shown here is derived from an EMBL/GenBank/DDBJ whole genome shotgun (WGS) entry which is preliminary data.</text>
</comment>
<dbReference type="InterPro" id="IPR008249">
    <property type="entry name" value="UPF0231"/>
</dbReference>
<sequence>MDFQFTFHLGNVIAKCSMEHEAMAYWLNTEVRSNPDLVFQVLEKINQLSTALSAQEYQFIGTEYSLYLNEDEAMVKANHLAIEDNEQPLEQDFYYYDAESIAFCGLNDLEHFLQSYLQFIR</sequence>
<dbReference type="OrthoDB" id="5739292at2"/>
<evidence type="ECO:0000313" key="2">
    <source>
        <dbReference type="EMBL" id="PJG86491.1"/>
    </source>
</evidence>
<keyword evidence="3" id="KW-1185">Reference proteome</keyword>
<proteinExistence type="inferred from homology"/>